<comment type="caution">
    <text evidence="3">The sequence shown here is derived from an EMBL/GenBank/DDBJ whole genome shotgun (WGS) entry which is preliminary data.</text>
</comment>
<dbReference type="RefSeq" id="WP_229859634.1">
    <property type="nucleotide sequence ID" value="NZ_BMVW01000016.1"/>
</dbReference>
<accession>A0A918UT70</accession>
<dbReference type="AlphaFoldDB" id="A0A918UT70"/>
<feature type="region of interest" description="Disordered" evidence="1">
    <location>
        <begin position="1"/>
        <end position="26"/>
    </location>
</feature>
<dbReference type="EMBL" id="BMVW01000016">
    <property type="protein sequence ID" value="GGZ32507.1"/>
    <property type="molecule type" value="Genomic_DNA"/>
</dbReference>
<reference evidence="3" key="1">
    <citation type="journal article" date="2014" name="Int. J. Syst. Evol. Microbiol.">
        <title>Complete genome sequence of Corynebacterium casei LMG S-19264T (=DSM 44701T), isolated from a smear-ripened cheese.</title>
        <authorList>
            <consortium name="US DOE Joint Genome Institute (JGI-PGF)"/>
            <person name="Walter F."/>
            <person name="Albersmeier A."/>
            <person name="Kalinowski J."/>
            <person name="Ruckert C."/>
        </authorList>
    </citation>
    <scope>NUCLEOTIDE SEQUENCE</scope>
    <source>
        <strain evidence="3">JCM 4815</strain>
    </source>
</reference>
<protein>
    <submittedName>
        <fullName evidence="3">Uncharacterized protein</fullName>
    </submittedName>
</protein>
<feature type="region of interest" description="Disordered" evidence="1">
    <location>
        <begin position="41"/>
        <end position="95"/>
    </location>
</feature>
<keyword evidence="2" id="KW-1133">Transmembrane helix</keyword>
<keyword evidence="4" id="KW-1185">Reference proteome</keyword>
<reference evidence="3" key="2">
    <citation type="submission" date="2020-09" db="EMBL/GenBank/DDBJ databases">
        <authorList>
            <person name="Sun Q."/>
            <person name="Ohkuma M."/>
        </authorList>
    </citation>
    <scope>NUCLEOTIDE SEQUENCE</scope>
    <source>
        <strain evidence="3">JCM 4815</strain>
    </source>
</reference>
<sequence>MATQEPGSTGAPNGGDGEDGASSIPDEIWRKFIEDSERAILRSAAPREPSARDRGALPHPLPPHTTDTTDAVGELWQPEDPSARPSWRALDSRARRRRVGRVLGSAAAIAVLLGALAQLPSGEGGPYGGGQSEATTEQSEDAPRELPAATVFTP</sequence>
<evidence type="ECO:0000313" key="3">
    <source>
        <dbReference type="EMBL" id="GGZ32507.1"/>
    </source>
</evidence>
<keyword evidence="2" id="KW-0812">Transmembrane</keyword>
<feature type="region of interest" description="Disordered" evidence="1">
    <location>
        <begin position="119"/>
        <end position="154"/>
    </location>
</feature>
<evidence type="ECO:0000256" key="1">
    <source>
        <dbReference type="SAM" id="MobiDB-lite"/>
    </source>
</evidence>
<dbReference type="Proteomes" id="UP000622166">
    <property type="component" value="Unassembled WGS sequence"/>
</dbReference>
<evidence type="ECO:0000313" key="4">
    <source>
        <dbReference type="Proteomes" id="UP000622166"/>
    </source>
</evidence>
<evidence type="ECO:0000256" key="2">
    <source>
        <dbReference type="SAM" id="Phobius"/>
    </source>
</evidence>
<feature type="compositionally biased region" description="Polar residues" evidence="1">
    <location>
        <begin position="1"/>
        <end position="11"/>
    </location>
</feature>
<name>A0A918UT70_9ACTN</name>
<keyword evidence="2" id="KW-0472">Membrane</keyword>
<organism evidence="3 4">
    <name type="scientific">Streptomyces poonensis</name>
    <dbReference type="NCBI Taxonomy" id="68255"/>
    <lineage>
        <taxon>Bacteria</taxon>
        <taxon>Bacillati</taxon>
        <taxon>Actinomycetota</taxon>
        <taxon>Actinomycetes</taxon>
        <taxon>Kitasatosporales</taxon>
        <taxon>Streptomycetaceae</taxon>
        <taxon>Streptomyces</taxon>
    </lineage>
</organism>
<feature type="transmembrane region" description="Helical" evidence="2">
    <location>
        <begin position="102"/>
        <end position="119"/>
    </location>
</feature>
<gene>
    <name evidence="3" type="ORF">GCM10010365_61670</name>
</gene>
<feature type="compositionally biased region" description="Gly residues" evidence="1">
    <location>
        <begin position="122"/>
        <end position="131"/>
    </location>
</feature>
<proteinExistence type="predicted"/>